<protein>
    <recommendedName>
        <fullName evidence="12">Transposase</fullName>
    </recommendedName>
</protein>
<evidence type="ECO:0000259" key="8">
    <source>
        <dbReference type="Pfam" id="PF13359"/>
    </source>
</evidence>
<evidence type="ECO:0000313" key="11">
    <source>
        <dbReference type="Proteomes" id="UP001190926"/>
    </source>
</evidence>
<keyword evidence="4" id="KW-0540">Nuclease</keyword>
<evidence type="ECO:0008006" key="12">
    <source>
        <dbReference type="Google" id="ProtNLM"/>
    </source>
</evidence>
<evidence type="ECO:0000313" key="10">
    <source>
        <dbReference type="EMBL" id="KAH6838205.1"/>
    </source>
</evidence>
<keyword evidence="5" id="KW-0479">Metal-binding</keyword>
<dbReference type="InterPro" id="IPR058353">
    <property type="entry name" value="DUF8040"/>
</dbReference>
<comment type="similarity">
    <text evidence="3">Belongs to the HARBI1 family.</text>
</comment>
<gene>
    <name evidence="10" type="ORF">C2S53_013328</name>
</gene>
<comment type="caution">
    <text evidence="10">The sequence shown here is derived from an EMBL/GenBank/DDBJ whole genome shotgun (WGS) entry which is preliminary data.</text>
</comment>
<dbReference type="GO" id="GO:0016787">
    <property type="term" value="F:hydrolase activity"/>
    <property type="evidence" value="ECO:0007669"/>
    <property type="project" value="UniProtKB-KW"/>
</dbReference>
<evidence type="ECO:0000256" key="7">
    <source>
        <dbReference type="ARBA" id="ARBA00023242"/>
    </source>
</evidence>
<proteinExistence type="inferred from homology"/>
<organism evidence="10 11">
    <name type="scientific">Perilla frutescens var. hirtella</name>
    <name type="common">Perilla citriodora</name>
    <name type="synonym">Perilla setoyensis</name>
    <dbReference type="NCBI Taxonomy" id="608512"/>
    <lineage>
        <taxon>Eukaryota</taxon>
        <taxon>Viridiplantae</taxon>
        <taxon>Streptophyta</taxon>
        <taxon>Embryophyta</taxon>
        <taxon>Tracheophyta</taxon>
        <taxon>Spermatophyta</taxon>
        <taxon>Magnoliopsida</taxon>
        <taxon>eudicotyledons</taxon>
        <taxon>Gunneridae</taxon>
        <taxon>Pentapetalae</taxon>
        <taxon>asterids</taxon>
        <taxon>lamiids</taxon>
        <taxon>Lamiales</taxon>
        <taxon>Lamiaceae</taxon>
        <taxon>Nepetoideae</taxon>
        <taxon>Elsholtzieae</taxon>
        <taxon>Perilla</taxon>
    </lineage>
</organism>
<keyword evidence="11" id="KW-1185">Reference proteome</keyword>
<comment type="cofactor">
    <cofactor evidence="1">
        <name>a divalent metal cation</name>
        <dbReference type="ChEBI" id="CHEBI:60240"/>
    </cofactor>
</comment>
<comment type="subcellular location">
    <subcellularLocation>
        <location evidence="2">Nucleus</location>
    </subcellularLocation>
</comment>
<name>A0AAD4JQJ6_PERFH</name>
<evidence type="ECO:0000259" key="9">
    <source>
        <dbReference type="Pfam" id="PF26138"/>
    </source>
</evidence>
<evidence type="ECO:0000256" key="4">
    <source>
        <dbReference type="ARBA" id="ARBA00022722"/>
    </source>
</evidence>
<evidence type="ECO:0000256" key="6">
    <source>
        <dbReference type="ARBA" id="ARBA00022801"/>
    </source>
</evidence>
<dbReference type="GO" id="GO:0005634">
    <property type="term" value="C:nucleus"/>
    <property type="evidence" value="ECO:0007669"/>
    <property type="project" value="UniProtKB-SubCell"/>
</dbReference>
<dbReference type="Proteomes" id="UP001190926">
    <property type="component" value="Unassembled WGS sequence"/>
</dbReference>
<accession>A0AAD4JQJ6</accession>
<reference evidence="10 11" key="1">
    <citation type="journal article" date="2021" name="Nat. Commun.">
        <title>Incipient diploidization of the medicinal plant Perilla within 10,000 years.</title>
        <authorList>
            <person name="Zhang Y."/>
            <person name="Shen Q."/>
            <person name="Leng L."/>
            <person name="Zhang D."/>
            <person name="Chen S."/>
            <person name="Shi Y."/>
            <person name="Ning Z."/>
            <person name="Chen S."/>
        </authorList>
    </citation>
    <scope>NUCLEOTIDE SEQUENCE [LARGE SCALE GENOMIC DNA]</scope>
    <source>
        <strain evidence="11">cv. PC099</strain>
    </source>
</reference>
<feature type="domain" description="DDE Tnp4" evidence="8">
    <location>
        <begin position="81"/>
        <end position="137"/>
    </location>
</feature>
<keyword evidence="7" id="KW-0539">Nucleus</keyword>
<evidence type="ECO:0000256" key="5">
    <source>
        <dbReference type="ARBA" id="ARBA00022723"/>
    </source>
</evidence>
<dbReference type="GO" id="GO:0046872">
    <property type="term" value="F:metal ion binding"/>
    <property type="evidence" value="ECO:0007669"/>
    <property type="project" value="UniProtKB-KW"/>
</dbReference>
<evidence type="ECO:0000256" key="1">
    <source>
        <dbReference type="ARBA" id="ARBA00001968"/>
    </source>
</evidence>
<dbReference type="InterPro" id="IPR027806">
    <property type="entry name" value="HARBI1_dom"/>
</dbReference>
<dbReference type="GO" id="GO:0004518">
    <property type="term" value="F:nuclease activity"/>
    <property type="evidence" value="ECO:0007669"/>
    <property type="project" value="UniProtKB-KW"/>
</dbReference>
<dbReference type="Pfam" id="PF26138">
    <property type="entry name" value="DUF8040"/>
    <property type="match status" value="1"/>
</dbReference>
<keyword evidence="6" id="KW-0378">Hydrolase</keyword>
<dbReference type="PANTHER" id="PTHR22930">
    <property type="match status" value="1"/>
</dbReference>
<dbReference type="AlphaFoldDB" id="A0AAD4JQJ6"/>
<dbReference type="InterPro" id="IPR045249">
    <property type="entry name" value="HARBI1-like"/>
</dbReference>
<dbReference type="Pfam" id="PF13359">
    <property type="entry name" value="DDE_Tnp_4"/>
    <property type="match status" value="1"/>
</dbReference>
<evidence type="ECO:0000256" key="2">
    <source>
        <dbReference type="ARBA" id="ARBA00004123"/>
    </source>
</evidence>
<dbReference type="PANTHER" id="PTHR22930:SF281">
    <property type="entry name" value="NUCLEASE"/>
    <property type="match status" value="1"/>
</dbReference>
<dbReference type="EMBL" id="SDAM02000001">
    <property type="protein sequence ID" value="KAH6838205.1"/>
    <property type="molecule type" value="Genomic_DNA"/>
</dbReference>
<feature type="domain" description="DUF8040" evidence="9">
    <location>
        <begin position="2"/>
        <end position="48"/>
    </location>
</feature>
<sequence>MRHVQLPEQVAMFLSILAHHAKNRIVKSNFNQSGCTISKHFNAVLKALKLHSILLIKPQFVADDSTNDRWKYFKGCLGALDDTYIPVKVLQSDKARYRNRKDNVTVNMLVVCDQNMNYVYVLTGWEGSAADSRVLRDAINRSNGLKVPIGI</sequence>
<evidence type="ECO:0000256" key="3">
    <source>
        <dbReference type="ARBA" id="ARBA00006958"/>
    </source>
</evidence>